<dbReference type="Proteomes" id="UP000007174">
    <property type="component" value="Unassembled WGS sequence"/>
</dbReference>
<feature type="compositionally biased region" description="Polar residues" evidence="1">
    <location>
        <begin position="1"/>
        <end position="13"/>
    </location>
</feature>
<name>H1VDY4_COLHI</name>
<feature type="region of interest" description="Disordered" evidence="1">
    <location>
        <begin position="1"/>
        <end position="21"/>
    </location>
</feature>
<feature type="non-terminal residue" evidence="2">
    <location>
        <position position="1"/>
    </location>
</feature>
<dbReference type="HOGENOM" id="CLU_1187438_0_0_1"/>
<evidence type="ECO:0000313" key="3">
    <source>
        <dbReference type="Proteomes" id="UP000007174"/>
    </source>
</evidence>
<proteinExistence type="predicted"/>
<dbReference type="AlphaFoldDB" id="H1VDY4"/>
<sequence length="234" mass="25632">AGAITNSHRSASHPSKPHPLPAYRIHRRTLFSRAILASKDHISPRTAKQAIRAAPLAHSNPIPVDRRISLGNSLYPCAPATHSLTTPRKPRTGSGTRVREEMAAITSKDQDHRGQGYKWRALSTIRNSWAPSWTASDVWPSAQWVCEQMRLGGGGSAVVSGAISLRGPRTRAPFATRHEDRSMSASFCRFMGIDDSLMEKLCKPSFLVICVKSILTDCALLNLYTHTILCALLG</sequence>
<gene>
    <name evidence="2" type="ORF">CH063_09527</name>
</gene>
<evidence type="ECO:0000313" key="2">
    <source>
        <dbReference type="EMBL" id="CCF38437.1"/>
    </source>
</evidence>
<organism evidence="2 3">
    <name type="scientific">Colletotrichum higginsianum (strain IMI 349063)</name>
    <name type="common">Crucifer anthracnose fungus</name>
    <dbReference type="NCBI Taxonomy" id="759273"/>
    <lineage>
        <taxon>Eukaryota</taxon>
        <taxon>Fungi</taxon>
        <taxon>Dikarya</taxon>
        <taxon>Ascomycota</taxon>
        <taxon>Pezizomycotina</taxon>
        <taxon>Sordariomycetes</taxon>
        <taxon>Hypocreomycetidae</taxon>
        <taxon>Glomerellales</taxon>
        <taxon>Glomerellaceae</taxon>
        <taxon>Colletotrichum</taxon>
        <taxon>Colletotrichum destructivum species complex</taxon>
    </lineage>
</organism>
<evidence type="ECO:0000256" key="1">
    <source>
        <dbReference type="SAM" id="MobiDB-lite"/>
    </source>
</evidence>
<reference evidence="3" key="1">
    <citation type="journal article" date="2012" name="Nat. Genet.">
        <title>Lifestyle transitions in plant pathogenic Colletotrichum fungi deciphered by genome and transcriptome analyses.</title>
        <authorList>
            <person name="O'Connell R.J."/>
            <person name="Thon M.R."/>
            <person name="Hacquard S."/>
            <person name="Amyotte S.G."/>
            <person name="Kleemann J."/>
            <person name="Torres M.F."/>
            <person name="Damm U."/>
            <person name="Buiate E.A."/>
            <person name="Epstein L."/>
            <person name="Alkan N."/>
            <person name="Altmueller J."/>
            <person name="Alvarado-Balderrama L."/>
            <person name="Bauser C.A."/>
            <person name="Becker C."/>
            <person name="Birren B.W."/>
            <person name="Chen Z."/>
            <person name="Choi J."/>
            <person name="Crouch J.A."/>
            <person name="Duvick J.P."/>
            <person name="Farman M.A."/>
            <person name="Gan P."/>
            <person name="Heiman D."/>
            <person name="Henrissat B."/>
            <person name="Howard R.J."/>
            <person name="Kabbage M."/>
            <person name="Koch C."/>
            <person name="Kracher B."/>
            <person name="Kubo Y."/>
            <person name="Law A.D."/>
            <person name="Lebrun M.-H."/>
            <person name="Lee Y.-H."/>
            <person name="Miyara I."/>
            <person name="Moore N."/>
            <person name="Neumann U."/>
            <person name="Nordstroem K."/>
            <person name="Panaccione D.G."/>
            <person name="Panstruga R."/>
            <person name="Place M."/>
            <person name="Proctor R.H."/>
            <person name="Prusky D."/>
            <person name="Rech G."/>
            <person name="Reinhardt R."/>
            <person name="Rollins J.A."/>
            <person name="Rounsley S."/>
            <person name="Schardl C.L."/>
            <person name="Schwartz D.C."/>
            <person name="Shenoy N."/>
            <person name="Shirasu K."/>
            <person name="Sikhakolli U.R."/>
            <person name="Stueber K."/>
            <person name="Sukno S.A."/>
            <person name="Sweigard J.A."/>
            <person name="Takano Y."/>
            <person name="Takahara H."/>
            <person name="Trail F."/>
            <person name="van der Does H.C."/>
            <person name="Voll L.M."/>
            <person name="Will I."/>
            <person name="Young S."/>
            <person name="Zeng Q."/>
            <person name="Zhang J."/>
            <person name="Zhou S."/>
            <person name="Dickman M.B."/>
            <person name="Schulze-Lefert P."/>
            <person name="Ver Loren van Themaat E."/>
            <person name="Ma L.-J."/>
            <person name="Vaillancourt L.J."/>
        </authorList>
    </citation>
    <scope>NUCLEOTIDE SEQUENCE [LARGE SCALE GENOMIC DNA]</scope>
    <source>
        <strain evidence="3">IMI 349063</strain>
    </source>
</reference>
<dbReference type="EMBL" id="CACQ02002976">
    <property type="protein sequence ID" value="CCF38437.1"/>
    <property type="molecule type" value="Genomic_DNA"/>
</dbReference>
<protein>
    <submittedName>
        <fullName evidence="2">Uncharacterized protein</fullName>
    </submittedName>
</protein>
<accession>H1VDY4</accession>